<dbReference type="EMBL" id="AMWN01000002">
    <property type="protein sequence ID" value="EXJ93570.1"/>
    <property type="molecule type" value="Genomic_DNA"/>
</dbReference>
<dbReference type="HOGENOM" id="CLU_047846_0_0_1"/>
<dbReference type="RefSeq" id="XP_007721064.1">
    <property type="nucleotide sequence ID" value="XM_007722874.1"/>
</dbReference>
<proteinExistence type="predicted"/>
<reference evidence="1 2" key="1">
    <citation type="submission" date="2013-03" db="EMBL/GenBank/DDBJ databases">
        <title>The Genome Sequence of Capronia coronata CBS 617.96.</title>
        <authorList>
            <consortium name="The Broad Institute Genomics Platform"/>
            <person name="Cuomo C."/>
            <person name="de Hoog S."/>
            <person name="Gorbushina A."/>
            <person name="Walker B."/>
            <person name="Young S.K."/>
            <person name="Zeng Q."/>
            <person name="Gargeya S."/>
            <person name="Fitzgerald M."/>
            <person name="Haas B."/>
            <person name="Abouelleil A."/>
            <person name="Allen A.W."/>
            <person name="Alvarado L."/>
            <person name="Arachchi H.M."/>
            <person name="Berlin A.M."/>
            <person name="Chapman S.B."/>
            <person name="Gainer-Dewar J."/>
            <person name="Goldberg J."/>
            <person name="Griggs A."/>
            <person name="Gujja S."/>
            <person name="Hansen M."/>
            <person name="Howarth C."/>
            <person name="Imamovic A."/>
            <person name="Ireland A."/>
            <person name="Larimer J."/>
            <person name="McCowan C."/>
            <person name="Murphy C."/>
            <person name="Pearson M."/>
            <person name="Poon T.W."/>
            <person name="Priest M."/>
            <person name="Roberts A."/>
            <person name="Saif S."/>
            <person name="Shea T."/>
            <person name="Sisk P."/>
            <person name="Sykes S."/>
            <person name="Wortman J."/>
            <person name="Nusbaum C."/>
            <person name="Birren B."/>
        </authorList>
    </citation>
    <scope>NUCLEOTIDE SEQUENCE [LARGE SCALE GENOMIC DNA]</scope>
    <source>
        <strain evidence="1 2">CBS 617.96</strain>
    </source>
</reference>
<name>W9YV60_9EURO</name>
<dbReference type="OrthoDB" id="5405126at2759"/>
<gene>
    <name evidence="1" type="ORF">A1O1_01962</name>
</gene>
<comment type="caution">
    <text evidence="1">The sequence shown here is derived from an EMBL/GenBank/DDBJ whole genome shotgun (WGS) entry which is preliminary data.</text>
</comment>
<dbReference type="GeneID" id="19156863"/>
<evidence type="ECO:0000313" key="2">
    <source>
        <dbReference type="Proteomes" id="UP000019484"/>
    </source>
</evidence>
<accession>W9YV60</accession>
<sequence>MPAALQEHHRALIYKPSRHQPLINEPGVTVTMSDDEKVKLEPMNFYDRPNKKKSLTAILDILSNTNSDAAWKNLPSFLTGMQLAKERIPAQFYEKITRKASEMGKERIIVLCAERAHETGLRLSKKGVAKELMLGFHTRAALADFKGGELEAASRRAEKVVRMLEDELYATEKLKEDEVDARRSPLVASVLTELVAAKTVNGSESDAEKVASYALKMLHLAKESQVNSAKPPPGASKIEIRALENNVLEGLLPMQNAIKLALELDSVKKAPLGKQLAARLKKVTNTIEESVKILRENADGQPRRGLEMYDQLHGTQYNEVAAAEPGKDEA</sequence>
<evidence type="ECO:0000313" key="1">
    <source>
        <dbReference type="EMBL" id="EXJ93570.1"/>
    </source>
</evidence>
<protein>
    <submittedName>
        <fullName evidence="1">Uncharacterized protein</fullName>
    </submittedName>
</protein>
<dbReference type="Proteomes" id="UP000019484">
    <property type="component" value="Unassembled WGS sequence"/>
</dbReference>
<organism evidence="1 2">
    <name type="scientific">Capronia coronata CBS 617.96</name>
    <dbReference type="NCBI Taxonomy" id="1182541"/>
    <lineage>
        <taxon>Eukaryota</taxon>
        <taxon>Fungi</taxon>
        <taxon>Dikarya</taxon>
        <taxon>Ascomycota</taxon>
        <taxon>Pezizomycotina</taxon>
        <taxon>Eurotiomycetes</taxon>
        <taxon>Chaetothyriomycetidae</taxon>
        <taxon>Chaetothyriales</taxon>
        <taxon>Herpotrichiellaceae</taxon>
        <taxon>Capronia</taxon>
    </lineage>
</organism>
<keyword evidence="2" id="KW-1185">Reference proteome</keyword>
<dbReference type="eggNOG" id="ENOG502SD76">
    <property type="taxonomic scope" value="Eukaryota"/>
</dbReference>
<dbReference type="AlphaFoldDB" id="W9YV60"/>